<protein>
    <recommendedName>
        <fullName evidence="4">Baseplate protein J-like domain-containing protein</fullName>
    </recommendedName>
</protein>
<feature type="transmembrane region" description="Helical" evidence="1">
    <location>
        <begin position="53"/>
        <end position="74"/>
    </location>
</feature>
<evidence type="ECO:0008006" key="4">
    <source>
        <dbReference type="Google" id="ProtNLM"/>
    </source>
</evidence>
<gene>
    <name evidence="2" type="ORF">UR19_C0001G0044</name>
</gene>
<name>A0A0G0AVK6_9BACT</name>
<evidence type="ECO:0000313" key="3">
    <source>
        <dbReference type="Proteomes" id="UP000034934"/>
    </source>
</evidence>
<accession>A0A0G0AVK6</accession>
<keyword evidence="1" id="KW-1133">Transmembrane helix</keyword>
<proteinExistence type="predicted"/>
<dbReference type="EMBL" id="LBOG01000001">
    <property type="protein sequence ID" value="KKP30660.1"/>
    <property type="molecule type" value="Genomic_DNA"/>
</dbReference>
<keyword evidence="1" id="KW-0472">Membrane</keyword>
<sequence>MARNLLQDMVKVKTPQRLIKQKSTDDIEIFFDKNKEKEIVFNKINKNNKKSKYRFYFIAFISVVFLLFALSFLFSGAKITISPKIKEISINENLSAIKNLNTSGLSFDLVVVSGEEDKTIQGGEEKEVAVVARGTVILYNSFSSLSQTLDVDTRLEGSNGKIYKTSKKIKIPGMIKDKPGSIKVDIYASEVGEEYNSTPIDFKIFGFKGTEKYSKFYARSEGNIIGGFIGKTPVVSSLDKVNIVSELKVALEEKLLKKAMDQIPSGFILFKDAAVLEIDDKNISFTTNEDNMVSVNVKGTLYGFLFSEDKIIKKIAEGVIDEYDGGEVYIPNIRDLVFSLDNSKDIEFTDVKNISFNLKGIPKIIWKIDETKFISDILNKNKKDFNKILLQYSSIDSAELVIRPFWKSSFPEKSKSIELIVNYPK</sequence>
<reference evidence="2 3" key="1">
    <citation type="journal article" date="2015" name="Nature">
        <title>rRNA introns, odd ribosomes, and small enigmatic genomes across a large radiation of phyla.</title>
        <authorList>
            <person name="Brown C.T."/>
            <person name="Hug L.A."/>
            <person name="Thomas B.C."/>
            <person name="Sharon I."/>
            <person name="Castelle C.J."/>
            <person name="Singh A."/>
            <person name="Wilkins M.J."/>
            <person name="Williams K.H."/>
            <person name="Banfield J.F."/>
        </authorList>
    </citation>
    <scope>NUCLEOTIDE SEQUENCE [LARGE SCALE GENOMIC DNA]</scope>
</reference>
<evidence type="ECO:0000313" key="2">
    <source>
        <dbReference type="EMBL" id="KKP30660.1"/>
    </source>
</evidence>
<organism evidence="2 3">
    <name type="scientific">Candidatus Nomurabacteria bacterium GW2011_GWF1_31_48</name>
    <dbReference type="NCBI Taxonomy" id="1618767"/>
    <lineage>
        <taxon>Bacteria</taxon>
        <taxon>Candidatus Nomuraibacteriota</taxon>
    </lineage>
</organism>
<evidence type="ECO:0000256" key="1">
    <source>
        <dbReference type="SAM" id="Phobius"/>
    </source>
</evidence>
<dbReference type="Proteomes" id="UP000034934">
    <property type="component" value="Unassembled WGS sequence"/>
</dbReference>
<comment type="caution">
    <text evidence="2">The sequence shown here is derived from an EMBL/GenBank/DDBJ whole genome shotgun (WGS) entry which is preliminary data.</text>
</comment>
<keyword evidence="1" id="KW-0812">Transmembrane</keyword>
<dbReference type="AlphaFoldDB" id="A0A0G0AVK6"/>